<dbReference type="UniPathway" id="UPA00275"/>
<comment type="pathway">
    <text evidence="1">Cofactor biosynthesis; riboflavin biosynthesis.</text>
</comment>
<evidence type="ECO:0000256" key="10">
    <source>
        <dbReference type="ARBA" id="ARBA00049295"/>
    </source>
</evidence>
<dbReference type="AlphaFoldDB" id="A0A1F8GSU6"/>
<dbReference type="NCBIfam" id="NF001591">
    <property type="entry name" value="PRK00393.1"/>
    <property type="match status" value="1"/>
</dbReference>
<keyword evidence="8" id="KW-0464">Manganese</keyword>
<accession>A0A1F8GSU6</accession>
<evidence type="ECO:0000256" key="1">
    <source>
        <dbReference type="ARBA" id="ARBA00005104"/>
    </source>
</evidence>
<evidence type="ECO:0000259" key="11">
    <source>
        <dbReference type="Pfam" id="PF00925"/>
    </source>
</evidence>
<keyword evidence="7" id="KW-0342">GTP-binding</keyword>
<gene>
    <name evidence="12" type="ORF">A3A33_04840</name>
</gene>
<evidence type="ECO:0000256" key="4">
    <source>
        <dbReference type="ARBA" id="ARBA00022741"/>
    </source>
</evidence>
<keyword evidence="3" id="KW-0686">Riboflavin biosynthesis</keyword>
<evidence type="ECO:0000256" key="7">
    <source>
        <dbReference type="ARBA" id="ARBA00023134"/>
    </source>
</evidence>
<dbReference type="CDD" id="cd00641">
    <property type="entry name" value="GTP_cyclohydro2"/>
    <property type="match status" value="1"/>
</dbReference>
<dbReference type="Proteomes" id="UP000179047">
    <property type="component" value="Unassembled WGS sequence"/>
</dbReference>
<protein>
    <recommendedName>
        <fullName evidence="2">GTP cyclohydrolase II</fullName>
        <ecNumber evidence="2">3.5.4.25</ecNumber>
    </recommendedName>
</protein>
<dbReference type="EC" id="3.5.4.25" evidence="2"/>
<dbReference type="GO" id="GO:0005829">
    <property type="term" value="C:cytosol"/>
    <property type="evidence" value="ECO:0007669"/>
    <property type="project" value="TreeGrafter"/>
</dbReference>
<dbReference type="Pfam" id="PF00925">
    <property type="entry name" value="GTP_cyclohydro2"/>
    <property type="match status" value="1"/>
</dbReference>
<organism evidence="12 13">
    <name type="scientific">Candidatus Yanofskybacteria bacterium RIFCSPLOWO2_01_FULL_49_25</name>
    <dbReference type="NCBI Taxonomy" id="1802701"/>
    <lineage>
        <taxon>Bacteria</taxon>
        <taxon>Candidatus Yanofskyibacteriota</taxon>
    </lineage>
</organism>
<evidence type="ECO:0000313" key="12">
    <source>
        <dbReference type="EMBL" id="OGN27519.1"/>
    </source>
</evidence>
<dbReference type="SUPFAM" id="SSF142695">
    <property type="entry name" value="RibA-like"/>
    <property type="match status" value="1"/>
</dbReference>
<dbReference type="GO" id="GO:0008686">
    <property type="term" value="F:3,4-dihydroxy-2-butanone-4-phosphate synthase activity"/>
    <property type="evidence" value="ECO:0007669"/>
    <property type="project" value="TreeGrafter"/>
</dbReference>
<dbReference type="STRING" id="1802701.A3A33_04840"/>
<evidence type="ECO:0000256" key="8">
    <source>
        <dbReference type="ARBA" id="ARBA00023211"/>
    </source>
</evidence>
<keyword evidence="6" id="KW-0460">Magnesium</keyword>
<keyword evidence="9" id="KW-0456">Lyase</keyword>
<feature type="domain" description="GTP cyclohydrolase II" evidence="11">
    <location>
        <begin position="24"/>
        <end position="175"/>
    </location>
</feature>
<comment type="caution">
    <text evidence="12">The sequence shown here is derived from an EMBL/GenBank/DDBJ whole genome shotgun (WGS) entry which is preliminary data.</text>
</comment>
<evidence type="ECO:0000256" key="6">
    <source>
        <dbReference type="ARBA" id="ARBA00022842"/>
    </source>
</evidence>
<dbReference type="EMBL" id="MGKP01000029">
    <property type="protein sequence ID" value="OGN27519.1"/>
    <property type="molecule type" value="Genomic_DNA"/>
</dbReference>
<dbReference type="InterPro" id="IPR036144">
    <property type="entry name" value="RibA-like_sf"/>
</dbReference>
<reference evidence="12 13" key="1">
    <citation type="journal article" date="2016" name="Nat. Commun.">
        <title>Thousands of microbial genomes shed light on interconnected biogeochemical processes in an aquifer system.</title>
        <authorList>
            <person name="Anantharaman K."/>
            <person name="Brown C.T."/>
            <person name="Hug L.A."/>
            <person name="Sharon I."/>
            <person name="Castelle C.J."/>
            <person name="Probst A.J."/>
            <person name="Thomas B.C."/>
            <person name="Singh A."/>
            <person name="Wilkins M.J."/>
            <person name="Karaoz U."/>
            <person name="Brodie E.L."/>
            <person name="Williams K.H."/>
            <person name="Hubbard S.S."/>
            <person name="Banfield J.F."/>
        </authorList>
    </citation>
    <scope>NUCLEOTIDE SEQUENCE [LARGE SCALE GENOMIC DNA]</scope>
</reference>
<keyword evidence="4" id="KW-0547">Nucleotide-binding</keyword>
<dbReference type="GO" id="GO:0009231">
    <property type="term" value="P:riboflavin biosynthetic process"/>
    <property type="evidence" value="ECO:0007669"/>
    <property type="project" value="UniProtKB-UniPathway"/>
</dbReference>
<dbReference type="GO" id="GO:0003935">
    <property type="term" value="F:GTP cyclohydrolase II activity"/>
    <property type="evidence" value="ECO:0007669"/>
    <property type="project" value="UniProtKB-EC"/>
</dbReference>
<dbReference type="InterPro" id="IPR032677">
    <property type="entry name" value="GTP_cyclohydro_II"/>
</dbReference>
<evidence type="ECO:0000256" key="5">
    <source>
        <dbReference type="ARBA" id="ARBA00022801"/>
    </source>
</evidence>
<comment type="catalytic activity">
    <reaction evidence="10">
        <text>GTP + 4 H2O = 2,5-diamino-6-hydroxy-4-(5-phosphoribosylamino)-pyrimidine + formate + 2 phosphate + 3 H(+)</text>
        <dbReference type="Rhea" id="RHEA:23704"/>
        <dbReference type="ChEBI" id="CHEBI:15377"/>
        <dbReference type="ChEBI" id="CHEBI:15378"/>
        <dbReference type="ChEBI" id="CHEBI:15740"/>
        <dbReference type="ChEBI" id="CHEBI:37565"/>
        <dbReference type="ChEBI" id="CHEBI:43474"/>
        <dbReference type="ChEBI" id="CHEBI:58614"/>
        <dbReference type="EC" id="3.5.4.25"/>
    </reaction>
</comment>
<sequence length="347" mass="39623">MKKIPFEKIGPMRLPVLLADGRVENFKLYTYRFAKDGIYYVVEKGDVRNTLNPLVRMHSACSFGHVMNSQRCDDKFQLDEAFLKISESKAGLIIYIWPHEGRGVGMWDHTRVYMEQDKGEDTVSSYVALGLPVDSRNYHNAAAILKDYGITKMRLLTNNPKKVGALKNAGIKVTRIPLIARLSKYNESQIKVKVEKLGHYYDLATARAKSQVLFYEGRRGLKFVLKNMLDELSPGETYRVFASGKMAPALGSYYRSFQKEKVKKSIRSLILYSENMRSKKTILNVTKGEKKFYSIPPFSSDTFIYHDKVLIVSYAAKPSFAVCIADQGPTQSYQEIFDGLWRNLQVT</sequence>
<evidence type="ECO:0000256" key="2">
    <source>
        <dbReference type="ARBA" id="ARBA00012762"/>
    </source>
</evidence>
<evidence type="ECO:0000313" key="13">
    <source>
        <dbReference type="Proteomes" id="UP000179047"/>
    </source>
</evidence>
<dbReference type="InterPro" id="IPR000926">
    <property type="entry name" value="RibA"/>
</dbReference>
<dbReference type="Gene3D" id="3.40.50.10990">
    <property type="entry name" value="GTP cyclohydrolase II"/>
    <property type="match status" value="1"/>
</dbReference>
<evidence type="ECO:0000256" key="9">
    <source>
        <dbReference type="ARBA" id="ARBA00023239"/>
    </source>
</evidence>
<dbReference type="PANTHER" id="PTHR21327">
    <property type="entry name" value="GTP CYCLOHYDROLASE II-RELATED"/>
    <property type="match status" value="1"/>
</dbReference>
<dbReference type="GO" id="GO:0005525">
    <property type="term" value="F:GTP binding"/>
    <property type="evidence" value="ECO:0007669"/>
    <property type="project" value="UniProtKB-KW"/>
</dbReference>
<proteinExistence type="predicted"/>
<evidence type="ECO:0000256" key="3">
    <source>
        <dbReference type="ARBA" id="ARBA00022619"/>
    </source>
</evidence>
<keyword evidence="5" id="KW-0378">Hydrolase</keyword>
<name>A0A1F8GSU6_9BACT</name>
<dbReference type="PANTHER" id="PTHR21327:SF46">
    <property type="entry name" value="3,4-DIHYDROXY-2-BUTANONE 4-PHOSPHATE SYNTHASE"/>
    <property type="match status" value="1"/>
</dbReference>